<dbReference type="OrthoDB" id="569482at2"/>
<dbReference type="Proteomes" id="UP000238937">
    <property type="component" value="Unassembled WGS sequence"/>
</dbReference>
<dbReference type="RefSeq" id="WP_106313075.1">
    <property type="nucleotide sequence ID" value="NZ_PVWO01000717.1"/>
</dbReference>
<dbReference type="Pfam" id="PF24754">
    <property type="entry name" value="MavL"/>
    <property type="match status" value="1"/>
</dbReference>
<protein>
    <recommendedName>
        <fullName evidence="1">Macrodomain effector MavL domain-containing protein</fullName>
    </recommendedName>
</protein>
<name>A0A2T1F5I3_9CYAN</name>
<organism evidence="2 3">
    <name type="scientific">Chamaesiphon polymorphus CCALA 037</name>
    <dbReference type="NCBI Taxonomy" id="2107692"/>
    <lineage>
        <taxon>Bacteria</taxon>
        <taxon>Bacillati</taxon>
        <taxon>Cyanobacteriota</taxon>
        <taxon>Cyanophyceae</taxon>
        <taxon>Gomontiellales</taxon>
        <taxon>Chamaesiphonaceae</taxon>
        <taxon>Chamaesiphon</taxon>
    </lineage>
</organism>
<gene>
    <name evidence="2" type="ORF">C7B77_28610</name>
</gene>
<evidence type="ECO:0000313" key="2">
    <source>
        <dbReference type="EMBL" id="PSB40229.1"/>
    </source>
</evidence>
<dbReference type="InterPro" id="IPR057098">
    <property type="entry name" value="MavL"/>
</dbReference>
<keyword evidence="3" id="KW-1185">Reference proteome</keyword>
<accession>A0A2T1F5I3</accession>
<evidence type="ECO:0000259" key="1">
    <source>
        <dbReference type="Pfam" id="PF24754"/>
    </source>
</evidence>
<reference evidence="2 3" key="1">
    <citation type="submission" date="2018-03" db="EMBL/GenBank/DDBJ databases">
        <title>The ancient ancestry and fast evolution of plastids.</title>
        <authorList>
            <person name="Moore K.R."/>
            <person name="Magnabosco C."/>
            <person name="Momper L."/>
            <person name="Gold D.A."/>
            <person name="Bosak T."/>
            <person name="Fournier G.P."/>
        </authorList>
    </citation>
    <scope>NUCLEOTIDE SEQUENCE [LARGE SCALE GENOMIC DNA]</scope>
    <source>
        <strain evidence="2 3">CCALA 037</strain>
    </source>
</reference>
<proteinExistence type="predicted"/>
<dbReference type="AlphaFoldDB" id="A0A2T1F5I3"/>
<dbReference type="EMBL" id="PVWO01000717">
    <property type="protein sequence ID" value="PSB40229.1"/>
    <property type="molecule type" value="Genomic_DNA"/>
</dbReference>
<feature type="domain" description="Macrodomain effector MavL" evidence="1">
    <location>
        <begin position="4"/>
        <end position="329"/>
    </location>
</feature>
<evidence type="ECO:0000313" key="3">
    <source>
        <dbReference type="Proteomes" id="UP000238937"/>
    </source>
</evidence>
<comment type="caution">
    <text evidence="2">The sequence shown here is derived from an EMBL/GenBank/DDBJ whole genome shotgun (WGS) entry which is preliminary data.</text>
</comment>
<sequence length="357" mass="40471">MKHYTVLANPQTYQKAIDYLDRLKAGEKAGEYLHHKLKNIDLNRVTITEFIGLLAQTKRPQIFAESAVFGNGIDWNQSELSILGDLSIVTPVTVYDNGKHRNPDLHQIPFAATLIFTPGALLQNGHNLTPADWMEVTTDGILNADGYYRLYERRLLPAFIYINALAKQHGKKALITIPGMGCGQFAGIFRGQLGAELRKVLVRFLQAYSSDFSQIQAVYYDPYSECKNDRIEIEGISLLVRPLLRGNANKPQLCLPQTYAEDGDNFENCELFSFVAWDHVSWPGNDFYLNARSTDDGVKAAATNVMQVMTGIEGTYNPQIDRYCQPDEYENWQEVVRKNRVQLELKHSFIILPSTDR</sequence>